<evidence type="ECO:0000313" key="1">
    <source>
        <dbReference type="EMBL" id="CAG7830973.1"/>
    </source>
</evidence>
<evidence type="ECO:0000313" key="2">
    <source>
        <dbReference type="Proteomes" id="UP000708208"/>
    </source>
</evidence>
<reference evidence="1" key="1">
    <citation type="submission" date="2021-06" db="EMBL/GenBank/DDBJ databases">
        <authorList>
            <person name="Hodson N. C."/>
            <person name="Mongue J. A."/>
            <person name="Jaron S. K."/>
        </authorList>
    </citation>
    <scope>NUCLEOTIDE SEQUENCE</scope>
</reference>
<name>A0A8J2L982_9HEXA</name>
<feature type="non-terminal residue" evidence="1">
    <location>
        <position position="1"/>
    </location>
</feature>
<dbReference type="EMBL" id="CAJVCH010558302">
    <property type="protein sequence ID" value="CAG7830973.1"/>
    <property type="molecule type" value="Genomic_DNA"/>
</dbReference>
<proteinExistence type="predicted"/>
<gene>
    <name evidence="1" type="ORF">AFUS01_LOCUS40739</name>
</gene>
<accession>A0A8J2L982</accession>
<sequence length="61" mass="7120">MPCSALWPEYYHNFNNSKFSIPDCSYEKNLAKCDEKFILKALNNLTCCAHEVLRGRNDSEF</sequence>
<comment type="caution">
    <text evidence="1">The sequence shown here is derived from an EMBL/GenBank/DDBJ whole genome shotgun (WGS) entry which is preliminary data.</text>
</comment>
<keyword evidence="2" id="KW-1185">Reference proteome</keyword>
<organism evidence="1 2">
    <name type="scientific">Allacma fusca</name>
    <dbReference type="NCBI Taxonomy" id="39272"/>
    <lineage>
        <taxon>Eukaryota</taxon>
        <taxon>Metazoa</taxon>
        <taxon>Ecdysozoa</taxon>
        <taxon>Arthropoda</taxon>
        <taxon>Hexapoda</taxon>
        <taxon>Collembola</taxon>
        <taxon>Symphypleona</taxon>
        <taxon>Sminthuridae</taxon>
        <taxon>Allacma</taxon>
    </lineage>
</organism>
<protein>
    <submittedName>
        <fullName evidence="1">Uncharacterized protein</fullName>
    </submittedName>
</protein>
<dbReference type="AlphaFoldDB" id="A0A8J2L982"/>
<dbReference type="Proteomes" id="UP000708208">
    <property type="component" value="Unassembled WGS sequence"/>
</dbReference>